<evidence type="ECO:0000313" key="2">
    <source>
        <dbReference type="Proteomes" id="UP001139103"/>
    </source>
</evidence>
<proteinExistence type="predicted"/>
<gene>
    <name evidence="1" type="ORF">LOC68_04410</name>
</gene>
<dbReference type="RefSeq" id="WP_230216163.1">
    <property type="nucleotide sequence ID" value="NZ_JAJKFT010000004.1"/>
</dbReference>
<keyword evidence="1" id="KW-0808">Transferase</keyword>
<evidence type="ECO:0000313" key="1">
    <source>
        <dbReference type="EMBL" id="MCC9627625.1"/>
    </source>
</evidence>
<keyword evidence="1" id="KW-0489">Methyltransferase</keyword>
<organism evidence="1 2">
    <name type="scientific">Blastopirellula sediminis</name>
    <dbReference type="NCBI Taxonomy" id="2894196"/>
    <lineage>
        <taxon>Bacteria</taxon>
        <taxon>Pseudomonadati</taxon>
        <taxon>Planctomycetota</taxon>
        <taxon>Planctomycetia</taxon>
        <taxon>Pirellulales</taxon>
        <taxon>Pirellulaceae</taxon>
        <taxon>Blastopirellula</taxon>
    </lineage>
</organism>
<name>A0A9X1SEB2_9BACT</name>
<comment type="caution">
    <text evidence="1">The sequence shown here is derived from an EMBL/GenBank/DDBJ whole genome shotgun (WGS) entry which is preliminary data.</text>
</comment>
<dbReference type="GO" id="GO:0008168">
    <property type="term" value="F:methyltransferase activity"/>
    <property type="evidence" value="ECO:0007669"/>
    <property type="project" value="UniProtKB-KW"/>
</dbReference>
<protein>
    <submittedName>
        <fullName evidence="1">Class I SAM-dependent methyltransferase</fullName>
    </submittedName>
</protein>
<accession>A0A9X1SEB2</accession>
<dbReference type="Pfam" id="PF13489">
    <property type="entry name" value="Methyltransf_23"/>
    <property type="match status" value="1"/>
</dbReference>
<dbReference type="Proteomes" id="UP001139103">
    <property type="component" value="Unassembled WGS sequence"/>
</dbReference>
<dbReference type="InterPro" id="IPR029063">
    <property type="entry name" value="SAM-dependent_MTases_sf"/>
</dbReference>
<reference evidence="1" key="1">
    <citation type="submission" date="2021-11" db="EMBL/GenBank/DDBJ databases">
        <title>Genome sequence.</title>
        <authorList>
            <person name="Sun Q."/>
        </authorList>
    </citation>
    <scope>NUCLEOTIDE SEQUENCE</scope>
    <source>
        <strain evidence="1">JC732</strain>
    </source>
</reference>
<sequence>MSERQMATTIEEVREDHRLRYELAIAELKRRGKTGTVIDAGCGVGYGSWMLSQAVDKVISIEISDEAHDLYQKHWQRPNIEFHNTDLLSFEPDRRVDAVVCFEFIEHVEFYDAAIKKFSEWSEFLIISTPNEEVRPHLQEPVNPFHFRHFRPAELSDALGKHRLHVESWQCQRSGAKPEVQAGTNGKFIIAICQRSAA</sequence>
<dbReference type="SUPFAM" id="SSF53335">
    <property type="entry name" value="S-adenosyl-L-methionine-dependent methyltransferases"/>
    <property type="match status" value="1"/>
</dbReference>
<dbReference type="AlphaFoldDB" id="A0A9X1SEB2"/>
<dbReference type="EMBL" id="JAJKFT010000004">
    <property type="protein sequence ID" value="MCC9627625.1"/>
    <property type="molecule type" value="Genomic_DNA"/>
</dbReference>
<dbReference type="CDD" id="cd02440">
    <property type="entry name" value="AdoMet_MTases"/>
    <property type="match status" value="1"/>
</dbReference>
<dbReference type="Gene3D" id="3.40.50.150">
    <property type="entry name" value="Vaccinia Virus protein VP39"/>
    <property type="match status" value="1"/>
</dbReference>
<keyword evidence="2" id="KW-1185">Reference proteome</keyword>
<dbReference type="GO" id="GO:0032259">
    <property type="term" value="P:methylation"/>
    <property type="evidence" value="ECO:0007669"/>
    <property type="project" value="UniProtKB-KW"/>
</dbReference>